<dbReference type="AlphaFoldDB" id="A0A7W5BS12"/>
<evidence type="ECO:0000313" key="1">
    <source>
        <dbReference type="EMBL" id="MBB3138085.1"/>
    </source>
</evidence>
<comment type="caution">
    <text evidence="1">The sequence shown here is derived from an EMBL/GenBank/DDBJ whole genome shotgun (WGS) entry which is preliminary data.</text>
</comment>
<accession>A0A7W5BS12</accession>
<name>A0A7W5BS12_9HYPH</name>
<organism evidence="1 2">
    <name type="scientific">Rhizobium pisi</name>
    <dbReference type="NCBI Taxonomy" id="574561"/>
    <lineage>
        <taxon>Bacteria</taxon>
        <taxon>Pseudomonadati</taxon>
        <taxon>Pseudomonadota</taxon>
        <taxon>Alphaproteobacteria</taxon>
        <taxon>Hyphomicrobiales</taxon>
        <taxon>Rhizobiaceae</taxon>
        <taxon>Rhizobium/Agrobacterium group</taxon>
        <taxon>Rhizobium</taxon>
    </lineage>
</organism>
<gene>
    <name evidence="1" type="ORF">FHS26_005863</name>
</gene>
<sequence length="59" mass="6493">MLFGIGNLSGNERQQTKDKVRRLFMQSRRPQVLHPDRRGMAPVHVDGSSLFSAAIGAAS</sequence>
<evidence type="ECO:0000313" key="2">
    <source>
        <dbReference type="Proteomes" id="UP000518315"/>
    </source>
</evidence>
<dbReference type="EMBL" id="JACHXH010000028">
    <property type="protein sequence ID" value="MBB3138085.1"/>
    <property type="molecule type" value="Genomic_DNA"/>
</dbReference>
<reference evidence="1 2" key="1">
    <citation type="submission" date="2020-08" db="EMBL/GenBank/DDBJ databases">
        <title>Genomic Encyclopedia of Type Strains, Phase III (KMG-III): the genomes of soil and plant-associated and newly described type strains.</title>
        <authorList>
            <person name="Whitman W."/>
        </authorList>
    </citation>
    <scope>NUCLEOTIDE SEQUENCE [LARGE SCALE GENOMIC DNA]</scope>
    <source>
        <strain evidence="1 2">CECT 4113</strain>
    </source>
</reference>
<keyword evidence="2" id="KW-1185">Reference proteome</keyword>
<dbReference type="Proteomes" id="UP000518315">
    <property type="component" value="Unassembled WGS sequence"/>
</dbReference>
<proteinExistence type="predicted"/>
<protein>
    <submittedName>
        <fullName evidence="1">Uncharacterized protein</fullName>
    </submittedName>
</protein>